<keyword evidence="3" id="KW-1185">Reference proteome</keyword>
<dbReference type="InterPro" id="IPR013103">
    <property type="entry name" value="RVT_2"/>
</dbReference>
<dbReference type="SUPFAM" id="SSF56672">
    <property type="entry name" value="DNA/RNA polymerases"/>
    <property type="match status" value="1"/>
</dbReference>
<dbReference type="AlphaFoldDB" id="A0A3Q7JL35"/>
<reference evidence="2" key="2">
    <citation type="submission" date="2019-01" db="UniProtKB">
        <authorList>
            <consortium name="EnsemblPlants"/>
        </authorList>
    </citation>
    <scope>IDENTIFICATION</scope>
    <source>
        <strain evidence="2">cv. Heinz 1706</strain>
    </source>
</reference>
<dbReference type="Pfam" id="PF07727">
    <property type="entry name" value="RVT_2"/>
    <property type="match status" value="1"/>
</dbReference>
<dbReference type="InterPro" id="IPR043502">
    <property type="entry name" value="DNA/RNA_pol_sf"/>
</dbReference>
<dbReference type="InParanoid" id="A0A3Q7JL35"/>
<dbReference type="Gramene" id="Solyc11g027835.1.1">
    <property type="protein sequence ID" value="Solyc11g027835.1.1"/>
    <property type="gene ID" value="Solyc11g027835.1"/>
</dbReference>
<evidence type="ECO:0000313" key="3">
    <source>
        <dbReference type="Proteomes" id="UP000004994"/>
    </source>
</evidence>
<accession>A0A3Q7JL35</accession>
<name>A0A3Q7JL35_SOLLC</name>
<dbReference type="PANTHER" id="PTHR11439:SF499">
    <property type="entry name" value="PPC DOMAIN-CONTAINING PROTEIN"/>
    <property type="match status" value="1"/>
</dbReference>
<reference evidence="2" key="1">
    <citation type="journal article" date="2012" name="Nature">
        <title>The tomato genome sequence provides insights into fleshy fruit evolution.</title>
        <authorList>
            <consortium name="Tomato Genome Consortium"/>
        </authorList>
    </citation>
    <scope>NUCLEOTIDE SEQUENCE [LARGE SCALE GENOMIC DNA]</scope>
    <source>
        <strain evidence="2">cv. Heinz 1706</strain>
    </source>
</reference>
<dbReference type="CDD" id="cd09272">
    <property type="entry name" value="RNase_HI_RT_Ty1"/>
    <property type="match status" value="1"/>
</dbReference>
<evidence type="ECO:0000313" key="2">
    <source>
        <dbReference type="EnsemblPlants" id="Solyc11g027835.1.1"/>
    </source>
</evidence>
<dbReference type="STRING" id="4081.A0A3Q7JL35"/>
<dbReference type="PANTHER" id="PTHR11439">
    <property type="entry name" value="GAG-POL-RELATED RETROTRANSPOSON"/>
    <property type="match status" value="1"/>
</dbReference>
<dbReference type="EnsemblPlants" id="Solyc11g027835.1.1">
    <property type="protein sequence ID" value="Solyc11g027835.1.1"/>
    <property type="gene ID" value="Solyc11g027835.1"/>
</dbReference>
<proteinExistence type="predicted"/>
<sequence>MAVEDENADTTQSRSHCKGHSKEFCYKIVGYPPDFKSKRKVQETSSAYGTTGNINYNHTPLTHANLTYGMNTNVPPPGWENISEQHQSPSETTSVNRTVSAAEKEVQHNMWIIDTGATNHMVSSLNMLNKNIVHELEVSKPVYLPNGTTTQCTSSKVSRCSLTNVSHETPTMSYFYEVDHSESPTVDNESEQGTILVLVYVDDMLITGSSLKLIEDTKKALQQVFKMKDLGELKYFLGIEFTRSAAGILMHQRKYTLELIAEVGLTAAKHAGTPIDINVKLTSKLYDEHVNKEQEESDDPLVDQTAYQKIIGKLLYLNMTRPDISFSTQTLSQFLQQPKRSHLDAALRVIRYLKKQPGQGLLLESDSDGQVTAFCDADWASCPLTRKSVIGYMIKIGQSLISWKAKKQKIVSRSSAEAEYRSLASTVSELVWLLGLLKEKDLCDDHNGTC</sequence>
<protein>
    <recommendedName>
        <fullName evidence="1">Reverse transcriptase Ty1/copia-type domain-containing protein</fullName>
    </recommendedName>
</protein>
<dbReference type="Proteomes" id="UP000004994">
    <property type="component" value="Chromosome 11"/>
</dbReference>
<organism evidence="2">
    <name type="scientific">Solanum lycopersicum</name>
    <name type="common">Tomato</name>
    <name type="synonym">Lycopersicon esculentum</name>
    <dbReference type="NCBI Taxonomy" id="4081"/>
    <lineage>
        <taxon>Eukaryota</taxon>
        <taxon>Viridiplantae</taxon>
        <taxon>Streptophyta</taxon>
        <taxon>Embryophyta</taxon>
        <taxon>Tracheophyta</taxon>
        <taxon>Spermatophyta</taxon>
        <taxon>Magnoliopsida</taxon>
        <taxon>eudicotyledons</taxon>
        <taxon>Gunneridae</taxon>
        <taxon>Pentapetalae</taxon>
        <taxon>asterids</taxon>
        <taxon>lamiids</taxon>
        <taxon>Solanales</taxon>
        <taxon>Solanaceae</taxon>
        <taxon>Solanoideae</taxon>
        <taxon>Solaneae</taxon>
        <taxon>Solanum</taxon>
        <taxon>Solanum subgen. Lycopersicon</taxon>
    </lineage>
</organism>
<feature type="domain" description="Reverse transcriptase Ty1/copia-type" evidence="1">
    <location>
        <begin position="191"/>
        <end position="275"/>
    </location>
</feature>
<evidence type="ECO:0000259" key="1">
    <source>
        <dbReference type="Pfam" id="PF07727"/>
    </source>
</evidence>